<dbReference type="CDD" id="cd11539">
    <property type="entry name" value="NTP-PPase_u2"/>
    <property type="match status" value="1"/>
</dbReference>
<organism evidence="1">
    <name type="scientific">uncultured Caudovirales phage</name>
    <dbReference type="NCBI Taxonomy" id="2100421"/>
    <lineage>
        <taxon>Viruses</taxon>
        <taxon>Duplodnaviria</taxon>
        <taxon>Heunggongvirae</taxon>
        <taxon>Uroviricota</taxon>
        <taxon>Caudoviricetes</taxon>
        <taxon>Peduoviridae</taxon>
        <taxon>Maltschvirus</taxon>
        <taxon>Maltschvirus maltsch</taxon>
    </lineage>
</organism>
<proteinExistence type="predicted"/>
<dbReference type="SUPFAM" id="SSF101386">
    <property type="entry name" value="all-alpha NTP pyrophosphatases"/>
    <property type="match status" value="1"/>
</dbReference>
<evidence type="ECO:0008006" key="2">
    <source>
        <dbReference type="Google" id="ProtNLM"/>
    </source>
</evidence>
<sequence length="104" mass="12033">MTRNHKIRYIAHHYGYEPQSRQCIEELAELIQAINKFDRAGKSLAKTGKVRELLEAENHVAEEIADVAIMIAQLQELLGIDDERVMGIVDMKLDREIMRIREAM</sequence>
<evidence type="ECO:0000313" key="1">
    <source>
        <dbReference type="EMBL" id="ASN70269.1"/>
    </source>
</evidence>
<dbReference type="Gene3D" id="1.10.287.1080">
    <property type="entry name" value="MazG-like"/>
    <property type="match status" value="1"/>
</dbReference>
<accession>A0A2H4J6N7</accession>
<dbReference type="EMBL" id="MF417904">
    <property type="protein sequence ID" value="ASN70269.1"/>
    <property type="molecule type" value="Genomic_DNA"/>
</dbReference>
<protein>
    <recommendedName>
        <fullName evidence="2">NTP pyrophosphohydrolase MazG putative catalytic core domain-containing protein</fullName>
    </recommendedName>
</protein>
<name>A0A2H4J6N7_9CAUD</name>
<gene>
    <name evidence="1" type="ORF">10S9_15</name>
</gene>
<reference evidence="1" key="1">
    <citation type="submission" date="2017-06" db="EMBL/GenBank/DDBJ databases">
        <title>Novel phages from South African skin metaviromes.</title>
        <authorList>
            <person name="van Zyl L.J."/>
            <person name="Abrahams Y."/>
            <person name="Stander E.A."/>
            <person name="Kirby B.M."/>
            <person name="Clavaud C."/>
            <person name="Farcet C."/>
            <person name="Breton L."/>
            <person name="Trindade M.I."/>
        </authorList>
    </citation>
    <scope>NUCLEOTIDE SEQUENCE</scope>
</reference>